<organism evidence="14 15">
    <name type="scientific">Natronomicrosphaera hydrolytica</name>
    <dbReference type="NCBI Taxonomy" id="3242702"/>
    <lineage>
        <taxon>Bacteria</taxon>
        <taxon>Pseudomonadati</taxon>
        <taxon>Planctomycetota</taxon>
        <taxon>Phycisphaerae</taxon>
        <taxon>Phycisphaerales</taxon>
        <taxon>Phycisphaeraceae</taxon>
        <taxon>Natronomicrosphaera</taxon>
    </lineage>
</organism>
<keyword evidence="9 12" id="KW-1133">Transmembrane helix</keyword>
<evidence type="ECO:0000313" key="15">
    <source>
        <dbReference type="Proteomes" id="UP001575105"/>
    </source>
</evidence>
<dbReference type="Gene3D" id="1.10.3820.10">
    <property type="entry name" value="Di-heme elbow motif domain"/>
    <property type="match status" value="1"/>
</dbReference>
<dbReference type="InterPro" id="IPR017571">
    <property type="entry name" value="NrfH"/>
</dbReference>
<dbReference type="InterPro" id="IPR005126">
    <property type="entry name" value="NapC/NirT_cyt_c_N"/>
</dbReference>
<evidence type="ECO:0000256" key="1">
    <source>
        <dbReference type="ARBA" id="ARBA00004236"/>
    </source>
</evidence>
<keyword evidence="3" id="KW-0813">Transport</keyword>
<feature type="domain" description="NapC/NirT cytochrome c N-terminal" evidence="13">
    <location>
        <begin position="26"/>
        <end position="167"/>
    </location>
</feature>
<evidence type="ECO:0000256" key="5">
    <source>
        <dbReference type="ARBA" id="ARBA00022617"/>
    </source>
</evidence>
<keyword evidence="6 12" id="KW-0812">Transmembrane</keyword>
<protein>
    <submittedName>
        <fullName evidence="14">Cytochrome c nitrite reductase small subunit</fullName>
        <ecNumber evidence="14">1.7.2.2</ecNumber>
    </submittedName>
</protein>
<feature type="transmembrane region" description="Helical" evidence="12">
    <location>
        <begin position="21"/>
        <end position="44"/>
    </location>
</feature>
<dbReference type="RefSeq" id="WP_425345310.1">
    <property type="nucleotide sequence ID" value="NZ_JBGUBD010000005.1"/>
</dbReference>
<evidence type="ECO:0000259" key="13">
    <source>
        <dbReference type="Pfam" id="PF03264"/>
    </source>
</evidence>
<evidence type="ECO:0000256" key="9">
    <source>
        <dbReference type="ARBA" id="ARBA00022989"/>
    </source>
</evidence>
<dbReference type="EC" id="1.7.2.2" evidence="14"/>
<gene>
    <name evidence="14" type="primary">nrfH</name>
    <name evidence="14" type="ORF">ACERK3_08740</name>
</gene>
<evidence type="ECO:0000256" key="10">
    <source>
        <dbReference type="ARBA" id="ARBA00023004"/>
    </source>
</evidence>
<evidence type="ECO:0000256" key="7">
    <source>
        <dbReference type="ARBA" id="ARBA00022723"/>
    </source>
</evidence>
<dbReference type="Proteomes" id="UP001575105">
    <property type="component" value="Unassembled WGS sequence"/>
</dbReference>
<dbReference type="GO" id="GO:0042279">
    <property type="term" value="F:nitrite reductase (cytochrome, ammonia-forming) activity"/>
    <property type="evidence" value="ECO:0007669"/>
    <property type="project" value="UniProtKB-EC"/>
</dbReference>
<evidence type="ECO:0000256" key="6">
    <source>
        <dbReference type="ARBA" id="ARBA00022692"/>
    </source>
</evidence>
<keyword evidence="14" id="KW-0560">Oxidoreductase</keyword>
<comment type="caution">
    <text evidence="14">The sequence shown here is derived from an EMBL/GenBank/DDBJ whole genome shotgun (WGS) entry which is preliminary data.</text>
</comment>
<sequence length="172" mass="19333">MDSKQPIEQRKRVPIRRLFAGLGALSIAVAILGGMFAGMSAFTFTYGEGTSYFSDDPRSCINCHVMEDHFDSWLASSHAHVASCTDCHMPSETIHGFIAKADNGFFHSWEFTFQTFHEPIRIKPRNARIVQNSCLDCHSDFVHEMKPIERGGEMMSCVHCHAEVGHAGSRRR</sequence>
<keyword evidence="7" id="KW-0479">Metal-binding</keyword>
<keyword evidence="4" id="KW-1003">Cell membrane</keyword>
<evidence type="ECO:0000256" key="12">
    <source>
        <dbReference type="SAM" id="Phobius"/>
    </source>
</evidence>
<dbReference type="NCBIfam" id="TIGR03153">
    <property type="entry name" value="cytochr_NrfH"/>
    <property type="match status" value="1"/>
</dbReference>
<accession>A0ABV4U450</accession>
<keyword evidence="15" id="KW-1185">Reference proteome</keyword>
<comment type="similarity">
    <text evidence="2">Belongs to the NapC/NirT/NrfH family.</text>
</comment>
<keyword evidence="5" id="KW-0349">Heme</keyword>
<reference evidence="14 15" key="1">
    <citation type="submission" date="2024-08" db="EMBL/GenBank/DDBJ databases">
        <title>Whole-genome sequencing of halo(alkali)philic microorganisms from hypersaline lakes.</title>
        <authorList>
            <person name="Sorokin D.Y."/>
            <person name="Merkel A.Y."/>
            <person name="Messina E."/>
            <person name="Yakimov M."/>
        </authorList>
    </citation>
    <scope>NUCLEOTIDE SEQUENCE [LARGE SCALE GENOMIC DNA]</scope>
    <source>
        <strain evidence="14 15">AB-hyl4</strain>
    </source>
</reference>
<evidence type="ECO:0000313" key="14">
    <source>
        <dbReference type="EMBL" id="MFA9478382.1"/>
    </source>
</evidence>
<evidence type="ECO:0000256" key="3">
    <source>
        <dbReference type="ARBA" id="ARBA00022448"/>
    </source>
</evidence>
<dbReference type="InterPro" id="IPR051174">
    <property type="entry name" value="Cytochrome_c-type_ET"/>
</dbReference>
<dbReference type="InterPro" id="IPR038266">
    <property type="entry name" value="NapC/NirT_cytc_sf"/>
</dbReference>
<dbReference type="SUPFAM" id="SSF48695">
    <property type="entry name" value="Multiheme cytochromes"/>
    <property type="match status" value="1"/>
</dbReference>
<evidence type="ECO:0000256" key="4">
    <source>
        <dbReference type="ARBA" id="ARBA00022475"/>
    </source>
</evidence>
<dbReference type="PANTHER" id="PTHR30333:SF1">
    <property type="entry name" value="CYTOCHROME C-TYPE PROTEIN NAPC"/>
    <property type="match status" value="1"/>
</dbReference>
<keyword evidence="10" id="KW-0408">Iron</keyword>
<dbReference type="PANTHER" id="PTHR30333">
    <property type="entry name" value="CYTOCHROME C-TYPE PROTEIN"/>
    <property type="match status" value="1"/>
</dbReference>
<name>A0ABV4U450_9BACT</name>
<keyword evidence="11 12" id="KW-0472">Membrane</keyword>
<evidence type="ECO:0000256" key="8">
    <source>
        <dbReference type="ARBA" id="ARBA00022982"/>
    </source>
</evidence>
<evidence type="ECO:0000256" key="2">
    <source>
        <dbReference type="ARBA" id="ARBA00007395"/>
    </source>
</evidence>
<dbReference type="EMBL" id="JBGUBD010000005">
    <property type="protein sequence ID" value="MFA9478382.1"/>
    <property type="molecule type" value="Genomic_DNA"/>
</dbReference>
<evidence type="ECO:0000256" key="11">
    <source>
        <dbReference type="ARBA" id="ARBA00023136"/>
    </source>
</evidence>
<dbReference type="Pfam" id="PF03264">
    <property type="entry name" value="Cytochrom_NNT"/>
    <property type="match status" value="1"/>
</dbReference>
<proteinExistence type="inferred from homology"/>
<comment type="subcellular location">
    <subcellularLocation>
        <location evidence="1">Cell membrane</location>
    </subcellularLocation>
</comment>
<dbReference type="InterPro" id="IPR036280">
    <property type="entry name" value="Multihaem_cyt_sf"/>
</dbReference>
<keyword evidence="8" id="KW-0249">Electron transport</keyword>